<dbReference type="InterPro" id="IPR047951">
    <property type="entry name" value="Transpos_ISL3"/>
</dbReference>
<accession>A0A511ZQ08</accession>
<gene>
    <name evidence="3" type="ORF">OSO01_42770</name>
</gene>
<feature type="domain" description="Transposase IS204/IS1001/IS1096/IS1165 DDE" evidence="2">
    <location>
        <begin position="7"/>
        <end position="95"/>
    </location>
</feature>
<reference evidence="3 4" key="1">
    <citation type="submission" date="2019-07" db="EMBL/GenBank/DDBJ databases">
        <title>Whole genome shotgun sequence of Oceanobacillus sojae NBRC 105379.</title>
        <authorList>
            <person name="Hosoyama A."/>
            <person name="Uohara A."/>
            <person name="Ohji S."/>
            <person name="Ichikawa N."/>
        </authorList>
    </citation>
    <scope>NUCLEOTIDE SEQUENCE [LARGE SCALE GENOMIC DNA]</scope>
    <source>
        <strain evidence="3 4">NBRC 105379</strain>
    </source>
</reference>
<evidence type="ECO:0000313" key="3">
    <source>
        <dbReference type="EMBL" id="GEN89538.1"/>
    </source>
</evidence>
<dbReference type="PANTHER" id="PTHR33498">
    <property type="entry name" value="TRANSPOSASE FOR INSERTION SEQUENCE ELEMENT IS1557"/>
    <property type="match status" value="1"/>
</dbReference>
<keyword evidence="4" id="KW-1185">Reference proteome</keyword>
<dbReference type="PANTHER" id="PTHR33498:SF1">
    <property type="entry name" value="TRANSPOSASE FOR INSERTION SEQUENCE ELEMENT IS1557"/>
    <property type="match status" value="1"/>
</dbReference>
<name>A0A511ZQ08_9BACI</name>
<feature type="region of interest" description="Disordered" evidence="1">
    <location>
        <begin position="129"/>
        <end position="149"/>
    </location>
</feature>
<feature type="compositionally biased region" description="Basic and acidic residues" evidence="1">
    <location>
        <begin position="129"/>
        <end position="141"/>
    </location>
</feature>
<sequence length="149" mass="17157">MKPLPFVGIDDFAFKKRMTYGTIFIDLIRKKPIDLLETRKQEEVTEWLKSHSNIALITRDGSKSYAKAITEASSSIVRVGDCWHILHQLFEAVKNSISNMVPLKWKAPNSEQQVSEKVVRTFPARKNEARRIRKREKEMGKDSTCSSFA</sequence>
<organism evidence="3 4">
    <name type="scientific">Oceanobacillus sojae</name>
    <dbReference type="NCBI Taxonomy" id="582851"/>
    <lineage>
        <taxon>Bacteria</taxon>
        <taxon>Bacillati</taxon>
        <taxon>Bacillota</taxon>
        <taxon>Bacilli</taxon>
        <taxon>Bacillales</taxon>
        <taxon>Bacillaceae</taxon>
        <taxon>Oceanobacillus</taxon>
    </lineage>
</organism>
<dbReference type="Proteomes" id="UP000321558">
    <property type="component" value="Unassembled WGS sequence"/>
</dbReference>
<proteinExistence type="predicted"/>
<dbReference type="AlphaFoldDB" id="A0A511ZQ08"/>
<comment type="caution">
    <text evidence="3">The sequence shown here is derived from an EMBL/GenBank/DDBJ whole genome shotgun (WGS) entry which is preliminary data.</text>
</comment>
<evidence type="ECO:0000313" key="4">
    <source>
        <dbReference type="Proteomes" id="UP000321558"/>
    </source>
</evidence>
<dbReference type="OrthoDB" id="287363at2"/>
<dbReference type="InterPro" id="IPR002560">
    <property type="entry name" value="Transposase_DDE"/>
</dbReference>
<dbReference type="RefSeq" id="WP_147212421.1">
    <property type="nucleotide sequence ID" value="NZ_BJYM01000024.1"/>
</dbReference>
<dbReference type="EMBL" id="BJYM01000024">
    <property type="protein sequence ID" value="GEN89538.1"/>
    <property type="molecule type" value="Genomic_DNA"/>
</dbReference>
<protein>
    <recommendedName>
        <fullName evidence="2">Transposase IS204/IS1001/IS1096/IS1165 DDE domain-containing protein</fullName>
    </recommendedName>
</protein>
<evidence type="ECO:0000256" key="1">
    <source>
        <dbReference type="SAM" id="MobiDB-lite"/>
    </source>
</evidence>
<dbReference type="Pfam" id="PF01610">
    <property type="entry name" value="DDE_Tnp_ISL3"/>
    <property type="match status" value="1"/>
</dbReference>
<evidence type="ECO:0000259" key="2">
    <source>
        <dbReference type="Pfam" id="PF01610"/>
    </source>
</evidence>